<dbReference type="SUPFAM" id="SSF58104">
    <property type="entry name" value="Methyl-accepting chemotaxis protein (MCP) signaling domain"/>
    <property type="match status" value="1"/>
</dbReference>
<keyword evidence="1 2" id="KW-0807">Transducer</keyword>
<dbReference type="InterPro" id="IPR004089">
    <property type="entry name" value="MCPsignal_dom"/>
</dbReference>
<gene>
    <name evidence="4" type="ORF">LS65_006915</name>
</gene>
<keyword evidence="5" id="KW-1185">Reference proteome</keyword>
<sequence>MIIAILGVLCILLIGYILYLTAKMKQDKQAVKKVRYLIDEVLKGNFEPRITNIGNTEVCYIARGLNELLNNLETFIRENNIVIRKSSETREFRPFLTDGILPNLQVVGTYVNNNVNAIKEVAKMSAKRELNFALKNINKNPQQQKIIQNDFHKILVTLNDVLQKVSLMATYSQENCAKILDSMHILEQAREIVAVNNESVSGLSERSGEINSIINMINDIADQTNLLALNAAIEAARAGEHGRGFAVVADEVRKLAEKTQHSTKDIWTQINLFQQATSEIYENSQKCLNR</sequence>
<dbReference type="GO" id="GO:0016020">
    <property type="term" value="C:membrane"/>
    <property type="evidence" value="ECO:0007669"/>
    <property type="project" value="InterPro"/>
</dbReference>
<dbReference type="AlphaFoldDB" id="A0A4U8TMR2"/>
<dbReference type="Proteomes" id="UP000029707">
    <property type="component" value="Unassembled WGS sequence"/>
</dbReference>
<evidence type="ECO:0000256" key="1">
    <source>
        <dbReference type="ARBA" id="ARBA00023224"/>
    </source>
</evidence>
<evidence type="ECO:0000256" key="2">
    <source>
        <dbReference type="PROSITE-ProRule" id="PRU00284"/>
    </source>
</evidence>
<dbReference type="Pfam" id="PF00015">
    <property type="entry name" value="MCPsignal"/>
    <property type="match status" value="1"/>
</dbReference>
<name>A0A4U8TMR2_9HELI</name>
<accession>A0A4U8TMR2</accession>
<dbReference type="OrthoDB" id="5328902at2"/>
<comment type="caution">
    <text evidence="4">The sequence shown here is derived from an EMBL/GenBank/DDBJ whole genome shotgun (WGS) entry which is preliminary data.</text>
</comment>
<dbReference type="PROSITE" id="PS50111">
    <property type="entry name" value="CHEMOTAXIS_TRANSDUC_2"/>
    <property type="match status" value="1"/>
</dbReference>
<reference evidence="4 5" key="1">
    <citation type="journal article" date="2014" name="Genome Announc.">
        <title>Draft genome sequences of eight enterohepatic helicobacter species isolated from both laboratory and wild rodents.</title>
        <authorList>
            <person name="Sheh A."/>
            <person name="Shen Z."/>
            <person name="Fox J.G."/>
        </authorList>
    </citation>
    <scope>NUCLEOTIDE SEQUENCE [LARGE SCALE GENOMIC DNA]</scope>
    <source>
        <strain evidence="4 5">MIT 01-6451</strain>
    </source>
</reference>
<evidence type="ECO:0000313" key="4">
    <source>
        <dbReference type="EMBL" id="TLE01035.1"/>
    </source>
</evidence>
<feature type="domain" description="Methyl-accepting transducer" evidence="3">
    <location>
        <begin position="159"/>
        <end position="290"/>
    </location>
</feature>
<dbReference type="PANTHER" id="PTHR32089">
    <property type="entry name" value="METHYL-ACCEPTING CHEMOTAXIS PROTEIN MCPB"/>
    <property type="match status" value="1"/>
</dbReference>
<dbReference type="GO" id="GO:0007165">
    <property type="term" value="P:signal transduction"/>
    <property type="evidence" value="ECO:0007669"/>
    <property type="project" value="UniProtKB-KW"/>
</dbReference>
<dbReference type="STRING" id="425400.LS65_02770"/>
<protein>
    <recommendedName>
        <fullName evidence="3">Methyl-accepting transducer domain-containing protein</fullName>
    </recommendedName>
</protein>
<proteinExistence type="predicted"/>
<evidence type="ECO:0000313" key="5">
    <source>
        <dbReference type="Proteomes" id="UP000029707"/>
    </source>
</evidence>
<dbReference type="EMBL" id="JRMQ02000009">
    <property type="protein sequence ID" value="TLE01035.1"/>
    <property type="molecule type" value="Genomic_DNA"/>
</dbReference>
<dbReference type="Gene3D" id="1.10.287.950">
    <property type="entry name" value="Methyl-accepting chemotaxis protein"/>
    <property type="match status" value="1"/>
</dbReference>
<organism evidence="4 5">
    <name type="scientific">Helicobacter japonicus</name>
    <dbReference type="NCBI Taxonomy" id="425400"/>
    <lineage>
        <taxon>Bacteria</taxon>
        <taxon>Pseudomonadati</taxon>
        <taxon>Campylobacterota</taxon>
        <taxon>Epsilonproteobacteria</taxon>
        <taxon>Campylobacterales</taxon>
        <taxon>Helicobacteraceae</taxon>
        <taxon>Helicobacter</taxon>
    </lineage>
</organism>
<dbReference type="SMART" id="SM00283">
    <property type="entry name" value="MA"/>
    <property type="match status" value="1"/>
</dbReference>
<dbReference type="PANTHER" id="PTHR32089:SF112">
    <property type="entry name" value="LYSOZYME-LIKE PROTEIN-RELATED"/>
    <property type="match status" value="1"/>
</dbReference>
<evidence type="ECO:0000259" key="3">
    <source>
        <dbReference type="PROSITE" id="PS50111"/>
    </source>
</evidence>